<dbReference type="Pfam" id="PF17820">
    <property type="entry name" value="PDZ_6"/>
    <property type="match status" value="1"/>
</dbReference>
<evidence type="ECO:0000259" key="12">
    <source>
        <dbReference type="SMART" id="SM00228"/>
    </source>
</evidence>
<evidence type="ECO:0000256" key="1">
    <source>
        <dbReference type="ARBA" id="ARBA00001947"/>
    </source>
</evidence>
<dbReference type="STRING" id="52.CMC5_007080"/>
<accession>A0A0K1E6V5</accession>
<dbReference type="InterPro" id="IPR004387">
    <property type="entry name" value="Pept_M50_Zn"/>
</dbReference>
<evidence type="ECO:0000313" key="13">
    <source>
        <dbReference type="EMBL" id="AKT36590.1"/>
    </source>
</evidence>
<dbReference type="EC" id="3.4.21.53" evidence="13"/>
<dbReference type="Pfam" id="PF02163">
    <property type="entry name" value="Peptidase_M50"/>
    <property type="match status" value="2"/>
</dbReference>
<evidence type="ECO:0000256" key="8">
    <source>
        <dbReference type="ARBA" id="ARBA00022989"/>
    </source>
</evidence>
<dbReference type="InterPro" id="IPR036034">
    <property type="entry name" value="PDZ_sf"/>
</dbReference>
<keyword evidence="5 11" id="KW-0812">Transmembrane</keyword>
<gene>
    <name evidence="13" type="ORF">CMC5_007080</name>
</gene>
<keyword evidence="7" id="KW-0862">Zinc</keyword>
<keyword evidence="4" id="KW-0645">Protease</keyword>
<comment type="similarity">
    <text evidence="3">Belongs to the peptidase M50B family.</text>
</comment>
<keyword evidence="6 13" id="KW-0378">Hydrolase</keyword>
<dbReference type="InterPro" id="IPR008915">
    <property type="entry name" value="Peptidase_M50"/>
</dbReference>
<keyword evidence="9" id="KW-0482">Metalloprotease</keyword>
<comment type="cofactor">
    <cofactor evidence="1">
        <name>Zn(2+)</name>
        <dbReference type="ChEBI" id="CHEBI:29105"/>
    </cofactor>
</comment>
<dbReference type="SMART" id="SM00228">
    <property type="entry name" value="PDZ"/>
    <property type="match status" value="1"/>
</dbReference>
<dbReference type="PANTHER" id="PTHR42837">
    <property type="entry name" value="REGULATOR OF SIGMA-E PROTEASE RSEP"/>
    <property type="match status" value="1"/>
</dbReference>
<dbReference type="PANTHER" id="PTHR42837:SF2">
    <property type="entry name" value="MEMBRANE METALLOPROTEASE ARASP2, CHLOROPLASTIC-RELATED"/>
    <property type="match status" value="1"/>
</dbReference>
<evidence type="ECO:0000256" key="4">
    <source>
        <dbReference type="ARBA" id="ARBA00022670"/>
    </source>
</evidence>
<organism evidence="13 14">
    <name type="scientific">Chondromyces crocatus</name>
    <dbReference type="NCBI Taxonomy" id="52"/>
    <lineage>
        <taxon>Bacteria</taxon>
        <taxon>Pseudomonadati</taxon>
        <taxon>Myxococcota</taxon>
        <taxon>Polyangia</taxon>
        <taxon>Polyangiales</taxon>
        <taxon>Polyangiaceae</taxon>
        <taxon>Chondromyces</taxon>
    </lineage>
</organism>
<dbReference type="GO" id="GO:0004222">
    <property type="term" value="F:metalloendopeptidase activity"/>
    <property type="evidence" value="ECO:0007669"/>
    <property type="project" value="InterPro"/>
</dbReference>
<dbReference type="InterPro" id="IPR001478">
    <property type="entry name" value="PDZ"/>
</dbReference>
<evidence type="ECO:0000313" key="14">
    <source>
        <dbReference type="Proteomes" id="UP000067626"/>
    </source>
</evidence>
<dbReference type="GO" id="GO:0004252">
    <property type="term" value="F:serine-type endopeptidase activity"/>
    <property type="evidence" value="ECO:0007669"/>
    <property type="project" value="UniProtKB-EC"/>
</dbReference>
<evidence type="ECO:0000256" key="10">
    <source>
        <dbReference type="ARBA" id="ARBA00023136"/>
    </source>
</evidence>
<dbReference type="InterPro" id="IPR041489">
    <property type="entry name" value="PDZ_6"/>
</dbReference>
<dbReference type="RefSeq" id="WP_050429091.1">
    <property type="nucleotide sequence ID" value="NZ_CP012159.1"/>
</dbReference>
<evidence type="ECO:0000256" key="7">
    <source>
        <dbReference type="ARBA" id="ARBA00022833"/>
    </source>
</evidence>
<dbReference type="OrthoDB" id="9782003at2"/>
<keyword evidence="8 11" id="KW-1133">Transmembrane helix</keyword>
<dbReference type="CDD" id="cd06163">
    <property type="entry name" value="S2P-M50_PDZ_RseP-like"/>
    <property type="match status" value="1"/>
</dbReference>
<evidence type="ECO:0000256" key="11">
    <source>
        <dbReference type="SAM" id="Phobius"/>
    </source>
</evidence>
<protein>
    <submittedName>
        <fullName evidence="13">Peptidase</fullName>
        <ecNumber evidence="13">3.4.21.53</ecNumber>
    </submittedName>
</protein>
<dbReference type="SUPFAM" id="SSF50156">
    <property type="entry name" value="PDZ domain-like"/>
    <property type="match status" value="1"/>
</dbReference>
<proteinExistence type="inferred from homology"/>
<dbReference type="AlphaFoldDB" id="A0A0K1E6V5"/>
<dbReference type="GO" id="GO:0016020">
    <property type="term" value="C:membrane"/>
    <property type="evidence" value="ECO:0007669"/>
    <property type="project" value="UniProtKB-SubCell"/>
</dbReference>
<dbReference type="PATRIC" id="fig|52.7.peg.757"/>
<feature type="transmembrane region" description="Helical" evidence="11">
    <location>
        <begin position="347"/>
        <end position="367"/>
    </location>
</feature>
<evidence type="ECO:0000256" key="2">
    <source>
        <dbReference type="ARBA" id="ARBA00004141"/>
    </source>
</evidence>
<keyword evidence="10 11" id="KW-0472">Membrane</keyword>
<feature type="transmembrane region" description="Helical" evidence="11">
    <location>
        <begin position="121"/>
        <end position="145"/>
    </location>
</feature>
<evidence type="ECO:0000256" key="6">
    <source>
        <dbReference type="ARBA" id="ARBA00022801"/>
    </source>
</evidence>
<feature type="domain" description="PDZ" evidence="12">
    <location>
        <begin position="146"/>
        <end position="215"/>
    </location>
</feature>
<comment type="subcellular location">
    <subcellularLocation>
        <location evidence="2">Membrane</location>
        <topology evidence="2">Multi-pass membrane protein</topology>
    </subcellularLocation>
</comment>
<evidence type="ECO:0000256" key="9">
    <source>
        <dbReference type="ARBA" id="ARBA00023049"/>
    </source>
</evidence>
<keyword evidence="14" id="KW-1185">Reference proteome</keyword>
<evidence type="ECO:0000256" key="5">
    <source>
        <dbReference type="ARBA" id="ARBA00022692"/>
    </source>
</evidence>
<dbReference type="Gene3D" id="2.30.42.10">
    <property type="match status" value="1"/>
</dbReference>
<dbReference type="KEGG" id="ccro:CMC5_007080"/>
<evidence type="ECO:0000256" key="3">
    <source>
        <dbReference type="ARBA" id="ARBA00007931"/>
    </source>
</evidence>
<dbReference type="CDD" id="cd23081">
    <property type="entry name" value="cpPDZ_EcRseP-like"/>
    <property type="match status" value="1"/>
</dbReference>
<dbReference type="GO" id="GO:0006508">
    <property type="term" value="P:proteolysis"/>
    <property type="evidence" value="ECO:0007669"/>
    <property type="project" value="UniProtKB-KW"/>
</dbReference>
<reference evidence="13 14" key="1">
    <citation type="submission" date="2015-07" db="EMBL/GenBank/DDBJ databases">
        <title>Genome analysis of myxobacterium Chondromyces crocatus Cm c5 reveals a high potential for natural compound synthesis and the genetic basis for the loss of fruiting body formation.</title>
        <authorList>
            <person name="Zaburannyi N."/>
            <person name="Bunk B."/>
            <person name="Maier J."/>
            <person name="Overmann J."/>
            <person name="Mueller R."/>
        </authorList>
    </citation>
    <scope>NUCLEOTIDE SEQUENCE [LARGE SCALE GENOMIC DNA]</scope>
    <source>
        <strain evidence="13 14">Cm c5</strain>
    </source>
</reference>
<sequence length="375" mass="40544">MAAWYVVLGFVGLALLMVVHEAGHFLAARAYGMRVLKFSIGVGPTFFKIIPQDGYFWFTTAAGKVRLRLGRHDPERHGPTHYQFAMIPLLAYVQIAGMNPLEDVDPNDKGSYANASLMGRIVAIFAGPAANYLFASVLFFASLMIGGKLVVVDGKVVRSTDVDIVPDSPAAAAQMLDGDKIVEVAGTPVQDFDKMAEIISKNPDTPLVLGIERAGQRLDIPITPRNDNGKGRIGVSARTMKEPVGAKEAAVLAITMPPTVVKNFIVGLGQWITGKVQGELGGPKRVIEETANAAKRGLSEYLEFLGALSAYLGAFNLLPFPALDGGRLMFLLYEATTRRRPNATLEMYIHFAGFVMLVALVIWVTIFNDFGVGSK</sequence>
<name>A0A0K1E6V5_CHOCO</name>
<dbReference type="Proteomes" id="UP000067626">
    <property type="component" value="Chromosome"/>
</dbReference>
<feature type="transmembrane region" description="Helical" evidence="11">
    <location>
        <begin position="6"/>
        <end position="27"/>
    </location>
</feature>
<dbReference type="EMBL" id="CP012159">
    <property type="protein sequence ID" value="AKT36590.1"/>
    <property type="molecule type" value="Genomic_DNA"/>
</dbReference>